<evidence type="ECO:0008006" key="3">
    <source>
        <dbReference type="Google" id="ProtNLM"/>
    </source>
</evidence>
<name>A0A1Y5TFN6_9RHOB</name>
<dbReference type="Proteomes" id="UP000193827">
    <property type="component" value="Unassembled WGS sequence"/>
</dbReference>
<gene>
    <name evidence="1" type="ORF">PEL8287_03440</name>
</gene>
<dbReference type="OrthoDB" id="284135at2"/>
<keyword evidence="2" id="KW-1185">Reference proteome</keyword>
<evidence type="ECO:0000313" key="2">
    <source>
        <dbReference type="Proteomes" id="UP000193827"/>
    </source>
</evidence>
<protein>
    <recommendedName>
        <fullName evidence="3">DUF2924 domain-containing protein</fullName>
    </recommendedName>
</protein>
<sequence length="173" mass="19337">MPTNHASFEGGSRVDHLAPSKATILRRRIEALGDLDNVALRLAWQSAWGSAAPKGARKRFLMLGIAWKWQAEVFGGFNRELARRLSALEVPDRVPGRLDERGKPKAISIARPLPGTRILRDWQGDRHEVHVTEQGYLWRGKTFGSLSGVAKAMTGVSRNGPKFFGLRDEQRSR</sequence>
<dbReference type="InterPro" id="IPR021322">
    <property type="entry name" value="DUF2924"/>
</dbReference>
<dbReference type="AlphaFoldDB" id="A0A1Y5TFN6"/>
<dbReference type="RefSeq" id="WP_085893638.1">
    <property type="nucleotide sequence ID" value="NZ_FWFL01000010.1"/>
</dbReference>
<accession>A0A1Y5TFN6</accession>
<reference evidence="1 2" key="1">
    <citation type="submission" date="2017-03" db="EMBL/GenBank/DDBJ databases">
        <authorList>
            <person name="Afonso C.L."/>
            <person name="Miller P.J."/>
            <person name="Scott M.A."/>
            <person name="Spackman E."/>
            <person name="Goraichik I."/>
            <person name="Dimitrov K.M."/>
            <person name="Suarez D.L."/>
            <person name="Swayne D.E."/>
        </authorList>
    </citation>
    <scope>NUCLEOTIDE SEQUENCE [LARGE SCALE GENOMIC DNA]</scope>
    <source>
        <strain evidence="1 2">CECT 8287</strain>
    </source>
</reference>
<dbReference type="EMBL" id="FWFL01000010">
    <property type="protein sequence ID" value="SLN62789.1"/>
    <property type="molecule type" value="Genomic_DNA"/>
</dbReference>
<organism evidence="1 2">
    <name type="scientific">Roseovarius litorisediminis</name>
    <dbReference type="NCBI Taxonomy" id="1312363"/>
    <lineage>
        <taxon>Bacteria</taxon>
        <taxon>Pseudomonadati</taxon>
        <taxon>Pseudomonadota</taxon>
        <taxon>Alphaproteobacteria</taxon>
        <taxon>Rhodobacterales</taxon>
        <taxon>Roseobacteraceae</taxon>
        <taxon>Roseovarius</taxon>
    </lineage>
</organism>
<evidence type="ECO:0000313" key="1">
    <source>
        <dbReference type="EMBL" id="SLN62789.1"/>
    </source>
</evidence>
<dbReference type="Pfam" id="PF11149">
    <property type="entry name" value="DUF2924"/>
    <property type="match status" value="1"/>
</dbReference>
<proteinExistence type="predicted"/>